<dbReference type="InParanoid" id="G3U8X2"/>
<sequence length="88" mass="9880">SCIHFLCDKISIFCWGWVCTLALSCIRIFPWIVWLGAGAAASTEEKPADKMMEEVSIMVAYDAHVFNQLHDEDFLTSLVAISKPRAMV</sequence>
<evidence type="ECO:0000313" key="2">
    <source>
        <dbReference type="Ensembl" id="ENSLAFP00000024280.1"/>
    </source>
</evidence>
<dbReference type="Ensembl" id="ENSLAFT00000029291.1">
    <property type="protein sequence ID" value="ENSLAFP00000024280.1"/>
    <property type="gene ID" value="ENSLAFG00000030102.1"/>
</dbReference>
<dbReference type="Proteomes" id="UP000007646">
    <property type="component" value="Unassembled WGS sequence"/>
</dbReference>
<keyword evidence="3" id="KW-1185">Reference proteome</keyword>
<organism evidence="2 3">
    <name type="scientific">Loxodonta africana</name>
    <name type="common">African elephant</name>
    <dbReference type="NCBI Taxonomy" id="9785"/>
    <lineage>
        <taxon>Eukaryota</taxon>
        <taxon>Metazoa</taxon>
        <taxon>Chordata</taxon>
        <taxon>Craniata</taxon>
        <taxon>Vertebrata</taxon>
        <taxon>Euteleostomi</taxon>
        <taxon>Mammalia</taxon>
        <taxon>Eutheria</taxon>
        <taxon>Afrotheria</taxon>
        <taxon>Proboscidea</taxon>
        <taxon>Elephantidae</taxon>
        <taxon>Loxodonta</taxon>
    </lineage>
</organism>
<keyword evidence="1" id="KW-0812">Transmembrane</keyword>
<dbReference type="GeneTree" id="ENSGT00740000116907"/>
<keyword evidence="1" id="KW-1133">Transmembrane helix</keyword>
<reference evidence="2" key="3">
    <citation type="submission" date="2025-09" db="UniProtKB">
        <authorList>
            <consortium name="Ensembl"/>
        </authorList>
    </citation>
    <scope>IDENTIFICATION</scope>
    <source>
        <strain evidence="2">Isolate ISIS603380</strain>
    </source>
</reference>
<dbReference type="eggNOG" id="ENOG502TDE4">
    <property type="taxonomic scope" value="Eukaryota"/>
</dbReference>
<feature type="transmembrane region" description="Helical" evidence="1">
    <location>
        <begin position="12"/>
        <end position="34"/>
    </location>
</feature>
<reference evidence="2" key="2">
    <citation type="submission" date="2025-08" db="UniProtKB">
        <authorList>
            <consortium name="Ensembl"/>
        </authorList>
    </citation>
    <scope>IDENTIFICATION</scope>
    <source>
        <strain evidence="2">Isolate ISIS603380</strain>
    </source>
</reference>
<protein>
    <submittedName>
        <fullName evidence="2">Uncharacterized protein</fullName>
    </submittedName>
</protein>
<dbReference type="AlphaFoldDB" id="G3U8X2"/>
<reference evidence="2 3" key="1">
    <citation type="submission" date="2009-06" db="EMBL/GenBank/DDBJ databases">
        <title>The Genome Sequence of Loxodonta africana (African elephant).</title>
        <authorList>
            <person name="Di Palma F."/>
            <person name="Heiman D."/>
            <person name="Young S."/>
            <person name="Johnson J."/>
            <person name="Lander E.S."/>
            <person name="Lindblad-Toh K."/>
        </authorList>
    </citation>
    <scope>NUCLEOTIDE SEQUENCE [LARGE SCALE GENOMIC DNA]</scope>
    <source>
        <strain evidence="2 3">Isolate ISIS603380</strain>
    </source>
</reference>
<evidence type="ECO:0000256" key="1">
    <source>
        <dbReference type="SAM" id="Phobius"/>
    </source>
</evidence>
<proteinExistence type="predicted"/>
<dbReference type="HOGENOM" id="CLU_165154_0_0_1"/>
<keyword evidence="1" id="KW-0472">Membrane</keyword>
<evidence type="ECO:0000313" key="3">
    <source>
        <dbReference type="Proteomes" id="UP000007646"/>
    </source>
</evidence>
<name>G3U8X2_LOXAF</name>
<accession>G3U8X2</accession>